<evidence type="ECO:0000313" key="11">
    <source>
        <dbReference type="EMBL" id="CAI4038210.1"/>
    </source>
</evidence>
<keyword evidence="5 10" id="KW-0810">Translation regulation</keyword>
<dbReference type="GeneID" id="80917421"/>
<accession>A0AA35IY21</accession>
<evidence type="ECO:0000256" key="10">
    <source>
        <dbReference type="PIRNR" id="PIRNR037437"/>
    </source>
</evidence>
<comment type="similarity">
    <text evidence="2 10">Belongs to the ATP22 family.</text>
</comment>
<dbReference type="AlphaFoldDB" id="A0AA35IY21"/>
<organism evidence="11 12">
    <name type="scientific">Saccharomyces mikatae IFO 1815</name>
    <dbReference type="NCBI Taxonomy" id="226126"/>
    <lineage>
        <taxon>Eukaryota</taxon>
        <taxon>Fungi</taxon>
        <taxon>Dikarya</taxon>
        <taxon>Ascomycota</taxon>
        <taxon>Saccharomycotina</taxon>
        <taxon>Saccharomycetes</taxon>
        <taxon>Saccharomycetales</taxon>
        <taxon>Saccharomycetaceae</taxon>
        <taxon>Saccharomyces</taxon>
    </lineage>
</organism>
<keyword evidence="8 10" id="KW-0472">Membrane</keyword>
<evidence type="ECO:0000256" key="4">
    <source>
        <dbReference type="ARBA" id="ARBA00022792"/>
    </source>
</evidence>
<keyword evidence="12" id="KW-1185">Reference proteome</keyword>
<evidence type="ECO:0000256" key="9">
    <source>
        <dbReference type="ARBA" id="ARBA00025333"/>
    </source>
</evidence>
<comment type="function">
    <text evidence="9 10">Translation factor specific for subunit 6 of the mitochondrial ATPase. Required for assembly of the CF(0) component of the ATPase.</text>
</comment>
<evidence type="ECO:0000256" key="7">
    <source>
        <dbReference type="ARBA" id="ARBA00023128"/>
    </source>
</evidence>
<keyword evidence="6" id="KW-0809">Transit peptide</keyword>
<dbReference type="InterPro" id="IPR017207">
    <property type="entry name" value="Atp22"/>
</dbReference>
<evidence type="ECO:0000256" key="5">
    <source>
        <dbReference type="ARBA" id="ARBA00022845"/>
    </source>
</evidence>
<evidence type="ECO:0000256" key="6">
    <source>
        <dbReference type="ARBA" id="ARBA00022946"/>
    </source>
</evidence>
<evidence type="ECO:0000256" key="3">
    <source>
        <dbReference type="ARBA" id="ARBA00017978"/>
    </source>
</evidence>
<dbReference type="EMBL" id="OX365760">
    <property type="protein sequence ID" value="CAI4038210.1"/>
    <property type="molecule type" value="Genomic_DNA"/>
</dbReference>
<dbReference type="GO" id="GO:0045182">
    <property type="term" value="F:translation regulator activity"/>
    <property type="evidence" value="ECO:0007669"/>
    <property type="project" value="UniProtKB-UniRule"/>
</dbReference>
<comment type="subcellular location">
    <subcellularLocation>
        <location evidence="1 10">Mitochondrion inner membrane</location>
        <topology evidence="1 10">Peripheral membrane protein</topology>
        <orientation evidence="1 10">Matrix side</orientation>
    </subcellularLocation>
</comment>
<proteinExistence type="inferred from homology"/>
<keyword evidence="7 10" id="KW-0496">Mitochondrion</keyword>
<dbReference type="GO" id="GO:0005743">
    <property type="term" value="C:mitochondrial inner membrane"/>
    <property type="evidence" value="ECO:0007669"/>
    <property type="project" value="UniProtKB-SubCell"/>
</dbReference>
<keyword evidence="4 10" id="KW-0999">Mitochondrion inner membrane</keyword>
<protein>
    <recommendedName>
        <fullName evidence="3 10">Mitochondrial translation factor ATP22</fullName>
    </recommendedName>
</protein>
<evidence type="ECO:0000256" key="1">
    <source>
        <dbReference type="ARBA" id="ARBA00004443"/>
    </source>
</evidence>
<evidence type="ECO:0000256" key="8">
    <source>
        <dbReference type="ARBA" id="ARBA00023136"/>
    </source>
</evidence>
<sequence length="685" mass="79465">MVKCICRVHLGSLAHLATLPLYKLVGSTNTYQALSITSFRFLSTKNCVLRDEQNCLKPVHFDNFERLIPCSNKGGSTKIVQKRLYELRQLRTVSSDTFGLTEYASFFKALRDVLNLKDCSKCEKQKLLYDVISHQHKSYPEVARKIGFYIPDEVHEWFWNHVPKTESFNHYFFLLKSDVLLSTSRYCTKFTNRLMKGTEMERQLATFQVFLHDETNIKPIMEKVLKLHTFDSLVVLVKGLAKVKNFRFIESYIQALLQKLEQHSYSGKDRKKQKSLRYVKFNNALLYYLLKSGNVVLFMKTFQEELKFIISSGLINHIDGREHILNFPIHHYLNLLRVSNRQEELFDVISCLQSSSLMKHKLFKEFLMGELIASFQAFRDPKLVCKYVLSSYSSKPSAIILNELGIWGWLYHSKSTTLTASDLTKELKTSSSVLPKSMRIGSAVTVPILTELYRSLLSSASVSLGRGQLKDCLLDLYYKYRSFLSKEASKYRYWRNDTGILNVFLNYIRFQAREPKLAYDILLNFYSQHFAKNVILTTTICPFSIVAYKNYALTQAEISELLQIMHKNGVPLTFKFCSAMVMHCVKIRDEKGARSWYDKILYGGFEIRHMALIQIIKDRGWPFPKKFDQRLLTQLVDDNNSIEEPADSTLFTDEAMFEEGSEPSFNDDDVNRCTSTIKETLKCLS</sequence>
<evidence type="ECO:0000313" key="12">
    <source>
        <dbReference type="Proteomes" id="UP001161438"/>
    </source>
</evidence>
<evidence type="ECO:0000256" key="2">
    <source>
        <dbReference type="ARBA" id="ARBA00010685"/>
    </source>
</evidence>
<name>A0AA35IY21_SACMI</name>
<dbReference type="PIRSF" id="PIRSF037437">
    <property type="entry name" value="Atp22"/>
    <property type="match status" value="1"/>
</dbReference>
<gene>
    <name evidence="11" type="primary">SMKI04G5500</name>
    <name evidence="11" type="ORF">SMKI_04G5500</name>
</gene>
<reference evidence="11" key="1">
    <citation type="submission" date="2022-10" db="EMBL/GenBank/DDBJ databases">
        <authorList>
            <person name="Byrne P K."/>
        </authorList>
    </citation>
    <scope>NUCLEOTIDE SEQUENCE</scope>
    <source>
        <strain evidence="11">IFO1815</strain>
    </source>
</reference>
<dbReference type="Proteomes" id="UP001161438">
    <property type="component" value="Chromosome 4"/>
</dbReference>
<dbReference type="RefSeq" id="XP_056081325.1">
    <property type="nucleotide sequence ID" value="XM_056221545.1"/>
</dbReference>